<dbReference type="InterPro" id="IPR029058">
    <property type="entry name" value="AB_hydrolase_fold"/>
</dbReference>
<dbReference type="PRINTS" id="PR00111">
    <property type="entry name" value="ABHYDROLASE"/>
</dbReference>
<dbReference type="SUPFAM" id="SSF53474">
    <property type="entry name" value="alpha/beta-Hydrolases"/>
    <property type="match status" value="1"/>
</dbReference>
<dbReference type="InterPro" id="IPR000073">
    <property type="entry name" value="AB_hydrolase_1"/>
</dbReference>
<dbReference type="GO" id="GO:0047372">
    <property type="term" value="F:monoacylglycerol lipase activity"/>
    <property type="evidence" value="ECO:0007669"/>
    <property type="project" value="TreeGrafter"/>
</dbReference>
<dbReference type="GO" id="GO:0016020">
    <property type="term" value="C:membrane"/>
    <property type="evidence" value="ECO:0007669"/>
    <property type="project" value="TreeGrafter"/>
</dbReference>
<dbReference type="PANTHER" id="PTHR43798">
    <property type="entry name" value="MONOACYLGLYCEROL LIPASE"/>
    <property type="match status" value="1"/>
</dbReference>
<dbReference type="Gene3D" id="3.40.50.1820">
    <property type="entry name" value="alpha/beta hydrolase"/>
    <property type="match status" value="1"/>
</dbReference>
<dbReference type="EMBL" id="JAGPYM010000032">
    <property type="protein sequence ID" value="KAH6876793.1"/>
    <property type="molecule type" value="Genomic_DNA"/>
</dbReference>
<comment type="caution">
    <text evidence="2">The sequence shown here is derived from an EMBL/GenBank/DDBJ whole genome shotgun (WGS) entry which is preliminary data.</text>
</comment>
<protein>
    <submittedName>
        <fullName evidence="2">Alpha/Beta hydrolase protein</fullName>
    </submittedName>
</protein>
<keyword evidence="3" id="KW-1185">Reference proteome</keyword>
<dbReference type="AlphaFoldDB" id="A0A9P9AM47"/>
<dbReference type="Pfam" id="PF00561">
    <property type="entry name" value="Abhydrolase_1"/>
    <property type="match status" value="1"/>
</dbReference>
<evidence type="ECO:0000313" key="3">
    <source>
        <dbReference type="Proteomes" id="UP000777438"/>
    </source>
</evidence>
<sequence>MEPLSHVRYKKLCTSTGHSYNYYSSVHPSKTTILFAHGFPYTANIWRHHIAHFEELGYGCIAPDMLGLGASDKPRNAQDFASKVMAQSMVDILSAEGVDKAVVVGHDWGSLVASRMAIYHPTRTLVLILVAVPYWAPAPLDLEAVNDQTEQAFGFSIFGYWPVFMNEKGLLEEHAILCQRSGNMEAAKGALKEWLINNNECTVDDYVTNLERREFFANDWASATQYYHCYAENFNWEYEKDLSEKEHIIKVPALMVAASDDACAPVPLVESTLANFADVKLVTISGGHHIHLSNVDGFNGSVLRFLGEKGIKATV</sequence>
<feature type="domain" description="AB hydrolase-1" evidence="1">
    <location>
        <begin position="32"/>
        <end position="292"/>
    </location>
</feature>
<keyword evidence="2" id="KW-0378">Hydrolase</keyword>
<evidence type="ECO:0000259" key="1">
    <source>
        <dbReference type="Pfam" id="PF00561"/>
    </source>
</evidence>
<dbReference type="Proteomes" id="UP000777438">
    <property type="component" value="Unassembled WGS sequence"/>
</dbReference>
<name>A0A9P9AM47_9HYPO</name>
<organism evidence="2 3">
    <name type="scientific">Thelonectria olida</name>
    <dbReference type="NCBI Taxonomy" id="1576542"/>
    <lineage>
        <taxon>Eukaryota</taxon>
        <taxon>Fungi</taxon>
        <taxon>Dikarya</taxon>
        <taxon>Ascomycota</taxon>
        <taxon>Pezizomycotina</taxon>
        <taxon>Sordariomycetes</taxon>
        <taxon>Hypocreomycetidae</taxon>
        <taxon>Hypocreales</taxon>
        <taxon>Nectriaceae</taxon>
        <taxon>Thelonectria</taxon>
    </lineage>
</organism>
<proteinExistence type="predicted"/>
<dbReference type="OrthoDB" id="284184at2759"/>
<dbReference type="InterPro" id="IPR050266">
    <property type="entry name" value="AB_hydrolase_sf"/>
</dbReference>
<dbReference type="PANTHER" id="PTHR43798:SF33">
    <property type="entry name" value="HYDROLASE, PUTATIVE (AFU_ORTHOLOGUE AFUA_2G14860)-RELATED"/>
    <property type="match status" value="1"/>
</dbReference>
<gene>
    <name evidence="2" type="ORF">B0T10DRAFT_584715</name>
</gene>
<accession>A0A9P9AM47</accession>
<dbReference type="GO" id="GO:0046464">
    <property type="term" value="P:acylglycerol catabolic process"/>
    <property type="evidence" value="ECO:0007669"/>
    <property type="project" value="TreeGrafter"/>
</dbReference>
<dbReference type="InterPro" id="IPR000639">
    <property type="entry name" value="Epox_hydrolase-like"/>
</dbReference>
<dbReference type="PRINTS" id="PR00412">
    <property type="entry name" value="EPOXHYDRLASE"/>
</dbReference>
<evidence type="ECO:0000313" key="2">
    <source>
        <dbReference type="EMBL" id="KAH6876793.1"/>
    </source>
</evidence>
<reference evidence="2 3" key="1">
    <citation type="journal article" date="2021" name="Nat. Commun.">
        <title>Genetic determinants of endophytism in the Arabidopsis root mycobiome.</title>
        <authorList>
            <person name="Mesny F."/>
            <person name="Miyauchi S."/>
            <person name="Thiergart T."/>
            <person name="Pickel B."/>
            <person name="Atanasova L."/>
            <person name="Karlsson M."/>
            <person name="Huettel B."/>
            <person name="Barry K.W."/>
            <person name="Haridas S."/>
            <person name="Chen C."/>
            <person name="Bauer D."/>
            <person name="Andreopoulos W."/>
            <person name="Pangilinan J."/>
            <person name="LaButti K."/>
            <person name="Riley R."/>
            <person name="Lipzen A."/>
            <person name="Clum A."/>
            <person name="Drula E."/>
            <person name="Henrissat B."/>
            <person name="Kohler A."/>
            <person name="Grigoriev I.V."/>
            <person name="Martin F.M."/>
            <person name="Hacquard S."/>
        </authorList>
    </citation>
    <scope>NUCLEOTIDE SEQUENCE [LARGE SCALE GENOMIC DNA]</scope>
    <source>
        <strain evidence="2 3">MPI-CAGE-CH-0241</strain>
    </source>
</reference>